<comment type="pathway">
    <text evidence="2 10">Carbohydrate degradation; glycolysis; pyruvate from D-glyceraldehyde 3-phosphate: step 3/5.</text>
</comment>
<dbReference type="GO" id="GO:0005829">
    <property type="term" value="C:cytosol"/>
    <property type="evidence" value="ECO:0007669"/>
    <property type="project" value="TreeGrafter"/>
</dbReference>
<keyword evidence="6 10" id="KW-0324">Glycolysis</keyword>
<protein>
    <recommendedName>
        <fullName evidence="9 10">2,3-bisphosphoglycerate-independent phosphoglycerate mutase</fullName>
        <shortName evidence="10">BPG-independent PGAM</shortName>
        <shortName evidence="10">Phosphoglyceromutase</shortName>
        <shortName evidence="10">iPGM</shortName>
        <ecNumber evidence="4 10">5.4.2.12</ecNumber>
    </recommendedName>
</protein>
<evidence type="ECO:0000256" key="12">
    <source>
        <dbReference type="PIRSR" id="PIRSR001492-2"/>
    </source>
</evidence>
<dbReference type="CDD" id="cd16010">
    <property type="entry name" value="iPGM"/>
    <property type="match status" value="1"/>
</dbReference>
<reference evidence="16 17" key="1">
    <citation type="journal article" date="2015" name="MBio">
        <title>Genome-Resolved Metagenomic Analysis Reveals Roles for Candidate Phyla and Other Microbial Community Members in Biogeochemical Transformations in Oil Reservoirs.</title>
        <authorList>
            <person name="Hu P."/>
            <person name="Tom L."/>
            <person name="Singh A."/>
            <person name="Thomas B.C."/>
            <person name="Baker B.J."/>
            <person name="Piceno Y.M."/>
            <person name="Andersen G.L."/>
            <person name="Banfield J.F."/>
        </authorList>
    </citation>
    <scope>NUCLEOTIDE SEQUENCE [LARGE SCALE GENOMIC DNA]</scope>
    <source>
        <strain evidence="16">57_489</strain>
    </source>
</reference>
<evidence type="ECO:0000259" key="14">
    <source>
        <dbReference type="Pfam" id="PF01676"/>
    </source>
</evidence>
<feature type="binding site" evidence="10 13">
    <location>
        <position position="10"/>
    </location>
    <ligand>
        <name>Mn(2+)</name>
        <dbReference type="ChEBI" id="CHEBI:29035"/>
        <label>2</label>
    </ligand>
</feature>
<feature type="domain" description="Metalloenzyme" evidence="14">
    <location>
        <begin position="2"/>
        <end position="491"/>
    </location>
</feature>
<dbReference type="Pfam" id="PF01676">
    <property type="entry name" value="Metalloenzyme"/>
    <property type="match status" value="1"/>
</dbReference>
<dbReference type="FunFam" id="3.40.1450.10:FF:000001">
    <property type="entry name" value="2,3-bisphosphoglycerate-independent phosphoglycerate mutase"/>
    <property type="match status" value="1"/>
</dbReference>
<dbReference type="NCBIfam" id="TIGR01307">
    <property type="entry name" value="pgm_bpd_ind"/>
    <property type="match status" value="1"/>
</dbReference>
<keyword evidence="5 10" id="KW-0479">Metal-binding</keyword>
<feature type="binding site" evidence="10 13">
    <location>
        <position position="397"/>
    </location>
    <ligand>
        <name>Mn(2+)</name>
        <dbReference type="ChEBI" id="CHEBI:29035"/>
        <label>1</label>
    </ligand>
</feature>
<feature type="binding site" evidence="10 13">
    <location>
        <position position="60"/>
    </location>
    <ligand>
        <name>Mn(2+)</name>
        <dbReference type="ChEBI" id="CHEBI:29035"/>
        <label>2</label>
    </ligand>
</feature>
<evidence type="ECO:0000313" key="17">
    <source>
        <dbReference type="Proteomes" id="UP000057043"/>
    </source>
</evidence>
<comment type="similarity">
    <text evidence="3 10">Belongs to the BPG-independent phosphoglycerate mutase family.</text>
</comment>
<dbReference type="InterPro" id="IPR005995">
    <property type="entry name" value="Pgm_bpd_ind"/>
</dbReference>
<evidence type="ECO:0000313" key="16">
    <source>
        <dbReference type="EMBL" id="KUK44093.1"/>
    </source>
</evidence>
<keyword evidence="8 10" id="KW-0413">Isomerase</keyword>
<dbReference type="GO" id="GO:0006007">
    <property type="term" value="P:glucose catabolic process"/>
    <property type="evidence" value="ECO:0007669"/>
    <property type="project" value="InterPro"/>
</dbReference>
<feature type="binding site" evidence="10 12">
    <location>
        <position position="326"/>
    </location>
    <ligand>
        <name>substrate</name>
    </ligand>
</feature>
<feature type="binding site" evidence="10 12">
    <location>
        <position position="189"/>
    </location>
    <ligand>
        <name>substrate</name>
    </ligand>
</feature>
<comment type="function">
    <text evidence="10">Catalyzes the interconversion of 2-phosphoglycerate and 3-phosphoglycerate.</text>
</comment>
<dbReference type="Gene3D" id="3.40.720.10">
    <property type="entry name" value="Alkaline Phosphatase, subunit A"/>
    <property type="match status" value="1"/>
</dbReference>
<dbReference type="Gene3D" id="3.40.1450.10">
    <property type="entry name" value="BPG-independent phosphoglycerate mutase, domain B"/>
    <property type="match status" value="1"/>
</dbReference>
<dbReference type="PATRIC" id="fig|301375.7.peg.1586"/>
<dbReference type="AlphaFoldDB" id="A0A117LFD4"/>
<dbReference type="SUPFAM" id="SSF64158">
    <property type="entry name" value="2,3-Bisphosphoglycerate-independent phosphoglycerate mutase, substrate-binding domain"/>
    <property type="match status" value="1"/>
</dbReference>
<evidence type="ECO:0000256" key="11">
    <source>
        <dbReference type="PIRSR" id="PIRSR001492-1"/>
    </source>
</evidence>
<comment type="caution">
    <text evidence="16">The sequence shown here is derived from an EMBL/GenBank/DDBJ whole genome shotgun (WGS) entry which is preliminary data.</text>
</comment>
<dbReference type="Pfam" id="PF06415">
    <property type="entry name" value="iPGM_N"/>
    <property type="match status" value="1"/>
</dbReference>
<feature type="binding site" evidence="10 12">
    <location>
        <begin position="151"/>
        <end position="152"/>
    </location>
    <ligand>
        <name>substrate</name>
    </ligand>
</feature>
<dbReference type="InterPro" id="IPR006124">
    <property type="entry name" value="Metalloenzyme"/>
</dbReference>
<dbReference type="GO" id="GO:0006096">
    <property type="term" value="P:glycolytic process"/>
    <property type="evidence" value="ECO:0007669"/>
    <property type="project" value="UniProtKB-UniRule"/>
</dbReference>
<feature type="binding site" evidence="10 12">
    <location>
        <position position="183"/>
    </location>
    <ligand>
        <name>substrate</name>
    </ligand>
</feature>
<sequence length="505" mass="55327">MKPVTLIIMDGFGESDEIEGNAIASAKTPNIDRLKSSYPFTTIGAAGLDVGLPPGQMGNSEVGHLNLGAGRVVYQDYTRINLAIEDGSFRENPVLIEAMEEAKKRGCGLHLMGLLSDGGVHSHNSHLYALLKLAKERGLERVWIHAILDGRDVPPRSALGYFGELEEEIGSIGVGKVSTVAGRYYSMDRDRRWERTELAYRAMTSGEGFFADSPEEAVRAGYDRGEDDEFLKPTVVDSEGQVRDGDSLIFFNFRPDRARQITKAFVNPDFCEFNGEKINVHFVCMTQYEESIEAPVAFPAEHLKDTLGEVVSRDGLRQLRIAETEKYAHVTFFFNGGREEASPGEEKVLIPSPKVATYDLKPEMSAFEVTEAVVERIKEGIYDLIVLNYANSDMVGHTGIFDAAVRAVEAVDECVGRVVDEVLARGGAVLLTADHGNAEKMEDPSTGQHHTAHTTNPVPFVLIMDGEEVKLRDDGILADVAPTVLDLLGLPIPAAMTGRSLIVRD</sequence>
<dbReference type="EMBL" id="LGFT01000035">
    <property type="protein sequence ID" value="KUK44093.1"/>
    <property type="molecule type" value="Genomic_DNA"/>
</dbReference>
<feature type="domain" description="BPG-independent PGAM N-terminal" evidence="15">
    <location>
        <begin position="80"/>
        <end position="290"/>
    </location>
</feature>
<evidence type="ECO:0000256" key="7">
    <source>
        <dbReference type="ARBA" id="ARBA00023211"/>
    </source>
</evidence>
<evidence type="ECO:0000256" key="6">
    <source>
        <dbReference type="ARBA" id="ARBA00023152"/>
    </source>
</evidence>
<feature type="binding site" evidence="10 13">
    <location>
        <position position="393"/>
    </location>
    <ligand>
        <name>Mn(2+)</name>
        <dbReference type="ChEBI" id="CHEBI:29035"/>
        <label>1</label>
    </ligand>
</feature>
<evidence type="ECO:0000256" key="9">
    <source>
        <dbReference type="ARBA" id="ARBA00071648"/>
    </source>
</evidence>
<dbReference type="InterPro" id="IPR011258">
    <property type="entry name" value="BPG-indep_PGM_N"/>
</dbReference>
<evidence type="ECO:0000256" key="5">
    <source>
        <dbReference type="ARBA" id="ARBA00022723"/>
    </source>
</evidence>
<evidence type="ECO:0000256" key="13">
    <source>
        <dbReference type="PIRSR" id="PIRSR001492-3"/>
    </source>
</evidence>
<dbReference type="UniPathway" id="UPA00109">
    <property type="reaction ID" value="UER00186"/>
</dbReference>
<name>A0A117LFD4_9EURY</name>
<gene>
    <name evidence="10" type="primary">gpmI</name>
    <name evidence="16" type="ORF">XD72_1546</name>
</gene>
<organism evidence="16 17">
    <name type="scientific">Methanothrix harundinacea</name>
    <dbReference type="NCBI Taxonomy" id="301375"/>
    <lineage>
        <taxon>Archaea</taxon>
        <taxon>Methanobacteriati</taxon>
        <taxon>Methanobacteriota</taxon>
        <taxon>Stenosarchaea group</taxon>
        <taxon>Methanomicrobia</taxon>
        <taxon>Methanotrichales</taxon>
        <taxon>Methanotrichaceae</taxon>
        <taxon>Methanothrix</taxon>
    </lineage>
</organism>
<comment type="cofactor">
    <cofactor evidence="10">
        <name>Mn(2+)</name>
        <dbReference type="ChEBI" id="CHEBI:29035"/>
    </cofactor>
    <text evidence="10">Binds 2 manganese ions per subunit.</text>
</comment>
<dbReference type="InterPro" id="IPR036646">
    <property type="entry name" value="PGAM_B_sf"/>
</dbReference>
<comment type="catalytic activity">
    <reaction evidence="1 10">
        <text>(2R)-2-phosphoglycerate = (2R)-3-phosphoglycerate</text>
        <dbReference type="Rhea" id="RHEA:15901"/>
        <dbReference type="ChEBI" id="CHEBI:58272"/>
        <dbReference type="ChEBI" id="CHEBI:58289"/>
        <dbReference type="EC" id="5.4.2.12"/>
    </reaction>
</comment>
<feature type="binding site" evidence="10 12">
    <location>
        <position position="121"/>
    </location>
    <ligand>
        <name>substrate</name>
    </ligand>
</feature>
<feature type="binding site" evidence="10 13">
    <location>
        <position position="453"/>
    </location>
    <ligand>
        <name>Mn(2+)</name>
        <dbReference type="ChEBI" id="CHEBI:29035"/>
        <label>1</label>
    </ligand>
</feature>
<dbReference type="PANTHER" id="PTHR31637">
    <property type="entry name" value="2,3-BISPHOSPHOGLYCERATE-INDEPENDENT PHOSPHOGLYCERATE MUTASE"/>
    <property type="match status" value="1"/>
</dbReference>
<feature type="binding site" evidence="10 13">
    <location>
        <position position="435"/>
    </location>
    <ligand>
        <name>Mn(2+)</name>
        <dbReference type="ChEBI" id="CHEBI:29035"/>
        <label>2</label>
    </ligand>
</feature>
<feature type="binding site" evidence="10 12">
    <location>
        <begin position="254"/>
        <end position="257"/>
    </location>
    <ligand>
        <name>substrate</name>
    </ligand>
</feature>
<evidence type="ECO:0000256" key="2">
    <source>
        <dbReference type="ARBA" id="ARBA00004798"/>
    </source>
</evidence>
<evidence type="ECO:0000259" key="15">
    <source>
        <dbReference type="Pfam" id="PF06415"/>
    </source>
</evidence>
<accession>A0A117LFD4</accession>
<feature type="active site" description="Phosphoserine intermediate" evidence="10 11">
    <location>
        <position position="60"/>
    </location>
</feature>
<dbReference type="GO" id="GO:0030145">
    <property type="term" value="F:manganese ion binding"/>
    <property type="evidence" value="ECO:0007669"/>
    <property type="project" value="UniProtKB-UniRule"/>
</dbReference>
<evidence type="ECO:0000256" key="1">
    <source>
        <dbReference type="ARBA" id="ARBA00000370"/>
    </source>
</evidence>
<feature type="binding site" evidence="10 13">
    <location>
        <position position="434"/>
    </location>
    <ligand>
        <name>Mn(2+)</name>
        <dbReference type="ChEBI" id="CHEBI:29035"/>
        <label>2</label>
    </ligand>
</feature>
<dbReference type="SUPFAM" id="SSF53649">
    <property type="entry name" value="Alkaline phosphatase-like"/>
    <property type="match status" value="1"/>
</dbReference>
<dbReference type="Proteomes" id="UP000057043">
    <property type="component" value="Unassembled WGS sequence"/>
</dbReference>
<proteinExistence type="inferred from homology"/>
<evidence type="ECO:0000256" key="8">
    <source>
        <dbReference type="ARBA" id="ARBA00023235"/>
    </source>
</evidence>
<dbReference type="EC" id="5.4.2.12" evidence="4 10"/>
<evidence type="ECO:0000256" key="4">
    <source>
        <dbReference type="ARBA" id="ARBA00012026"/>
    </source>
</evidence>
<dbReference type="GO" id="GO:0004619">
    <property type="term" value="F:phosphoglycerate mutase activity"/>
    <property type="evidence" value="ECO:0007669"/>
    <property type="project" value="UniProtKB-UniRule"/>
</dbReference>
<keyword evidence="7 10" id="KW-0464">Manganese</keyword>
<dbReference type="PANTHER" id="PTHR31637:SF0">
    <property type="entry name" value="2,3-BISPHOSPHOGLYCERATE-INDEPENDENT PHOSPHOGLYCERATE MUTASE"/>
    <property type="match status" value="1"/>
</dbReference>
<evidence type="ECO:0000256" key="3">
    <source>
        <dbReference type="ARBA" id="ARBA00008819"/>
    </source>
</evidence>
<dbReference type="PIRSF" id="PIRSF001492">
    <property type="entry name" value="IPGAM"/>
    <property type="match status" value="1"/>
</dbReference>
<dbReference type="HAMAP" id="MF_01038">
    <property type="entry name" value="GpmI"/>
    <property type="match status" value="1"/>
</dbReference>
<dbReference type="InterPro" id="IPR017850">
    <property type="entry name" value="Alkaline_phosphatase_core_sf"/>
</dbReference>
<evidence type="ECO:0000256" key="10">
    <source>
        <dbReference type="HAMAP-Rule" id="MF_01038"/>
    </source>
</evidence>